<dbReference type="Gene3D" id="3.40.640.10">
    <property type="entry name" value="Type I PLP-dependent aspartate aminotransferase-like (Major domain)"/>
    <property type="match status" value="1"/>
</dbReference>
<evidence type="ECO:0000256" key="1">
    <source>
        <dbReference type="ARBA" id="ARBA00001933"/>
    </source>
</evidence>
<dbReference type="PROSITE" id="PS50949">
    <property type="entry name" value="HTH_GNTR"/>
    <property type="match status" value="1"/>
</dbReference>
<dbReference type="CDD" id="cd00609">
    <property type="entry name" value="AAT_like"/>
    <property type="match status" value="1"/>
</dbReference>
<feature type="domain" description="HTH gntR-type" evidence="8">
    <location>
        <begin position="11"/>
        <end position="79"/>
    </location>
</feature>
<dbReference type="CDD" id="cd07377">
    <property type="entry name" value="WHTH_GntR"/>
    <property type="match status" value="1"/>
</dbReference>
<evidence type="ECO:0000313" key="9">
    <source>
        <dbReference type="EMBL" id="MWV42431.1"/>
    </source>
</evidence>
<evidence type="ECO:0000256" key="6">
    <source>
        <dbReference type="ARBA" id="ARBA00023125"/>
    </source>
</evidence>
<evidence type="ECO:0000256" key="5">
    <source>
        <dbReference type="ARBA" id="ARBA00023015"/>
    </source>
</evidence>
<dbReference type="InterPro" id="IPR015422">
    <property type="entry name" value="PyrdxlP-dep_Trfase_small"/>
</dbReference>
<dbReference type="SUPFAM" id="SSF46785">
    <property type="entry name" value="Winged helix' DNA-binding domain"/>
    <property type="match status" value="1"/>
</dbReference>
<comment type="caution">
    <text evidence="9">The sequence shown here is derived from an EMBL/GenBank/DDBJ whole genome shotgun (WGS) entry which is preliminary data.</text>
</comment>
<comment type="similarity">
    <text evidence="2">In the C-terminal section; belongs to the class-I pyridoxal-phosphate-dependent aminotransferase family.</text>
</comment>
<keyword evidence="4" id="KW-0663">Pyridoxal phosphate</keyword>
<dbReference type="Pfam" id="PF00392">
    <property type="entry name" value="GntR"/>
    <property type="match status" value="1"/>
</dbReference>
<dbReference type="InterPro" id="IPR000524">
    <property type="entry name" value="Tscrpt_reg_HTH_GntR"/>
</dbReference>
<dbReference type="InterPro" id="IPR015424">
    <property type="entry name" value="PyrdxlP-dep_Trfase"/>
</dbReference>
<organism evidence="9 10">
    <name type="scientific">Paenibacillus dendrobii</name>
    <dbReference type="NCBI Taxonomy" id="2691084"/>
    <lineage>
        <taxon>Bacteria</taxon>
        <taxon>Bacillati</taxon>
        <taxon>Bacillota</taxon>
        <taxon>Bacilli</taxon>
        <taxon>Bacillales</taxon>
        <taxon>Paenibacillaceae</taxon>
        <taxon>Paenibacillus</taxon>
    </lineage>
</organism>
<dbReference type="InterPro" id="IPR036390">
    <property type="entry name" value="WH_DNA-bd_sf"/>
</dbReference>
<dbReference type="Gene3D" id="3.90.1150.10">
    <property type="entry name" value="Aspartate Aminotransferase, domain 1"/>
    <property type="match status" value="1"/>
</dbReference>
<dbReference type="AlphaFoldDB" id="A0A7X3IFA1"/>
<keyword evidence="5" id="KW-0805">Transcription regulation</keyword>
<dbReference type="InterPro" id="IPR051446">
    <property type="entry name" value="HTH_trans_reg/aminotransferase"/>
</dbReference>
<evidence type="ECO:0000313" key="10">
    <source>
        <dbReference type="Proteomes" id="UP000460318"/>
    </source>
</evidence>
<dbReference type="Gene3D" id="1.10.10.10">
    <property type="entry name" value="Winged helix-like DNA-binding domain superfamily/Winged helix DNA-binding domain"/>
    <property type="match status" value="1"/>
</dbReference>
<dbReference type="InterPro" id="IPR015421">
    <property type="entry name" value="PyrdxlP-dep_Trfase_major"/>
</dbReference>
<keyword evidence="6" id="KW-0238">DNA-binding</keyword>
<dbReference type="Proteomes" id="UP000460318">
    <property type="component" value="Unassembled WGS sequence"/>
</dbReference>
<accession>A0A7X3IFA1</accession>
<evidence type="ECO:0000256" key="7">
    <source>
        <dbReference type="ARBA" id="ARBA00023163"/>
    </source>
</evidence>
<dbReference type="GO" id="GO:0003677">
    <property type="term" value="F:DNA binding"/>
    <property type="evidence" value="ECO:0007669"/>
    <property type="project" value="UniProtKB-KW"/>
</dbReference>
<sequence>MNWKPEMSSELPIYRQIYEYYEGQIRSGVLLSGTRLPTERELARLLSVNRSTVTTAYDELRSSGLIESRQGSGTRVSGYLWETKPVSHPYWHRSIRRKVFDMSESLRHLIHESLPEGNVIHMIRGELSPDLMPQEMLEHASQCLSFDVPFSYFSDWRGDAQLRETLSHFLAERMNIRANPGNILITNGVKHALSLIARTLLQPGDAIAVEGPSYLYSMQVFAEEGLRMVKLEVDEEGLIPEQLPMLYQQFGVRMVFTNPTYQNPTGISLSIERRQKLLKICKQLNIPIVEDDPYSLLHLEEEDKPLPSIQSLDENGQHVIYISTLSKFATPGMRIGYVAAPLQVIDKLAQTKNRTGYSSSHMGEQLAQRFLTDEAFDAHLNKVRRELARRRERMLQAIQREAGDYIELVAPHAPAGGYYLWLRLKEETAADFTEKTWIEQAIRHGITFYPGSVFGEGGGKLRLTYASLSMEEIERGIHRLGGLLKEMYGR</sequence>
<keyword evidence="7" id="KW-0804">Transcription</keyword>
<evidence type="ECO:0000256" key="4">
    <source>
        <dbReference type="ARBA" id="ARBA00022898"/>
    </source>
</evidence>
<dbReference type="PANTHER" id="PTHR46577:SF2">
    <property type="entry name" value="TRANSCRIPTIONAL REGULATORY PROTEIN"/>
    <property type="match status" value="1"/>
</dbReference>
<evidence type="ECO:0000259" key="8">
    <source>
        <dbReference type="PROSITE" id="PS50949"/>
    </source>
</evidence>
<dbReference type="GO" id="GO:0003700">
    <property type="term" value="F:DNA-binding transcription factor activity"/>
    <property type="evidence" value="ECO:0007669"/>
    <property type="project" value="InterPro"/>
</dbReference>
<dbReference type="InterPro" id="IPR036388">
    <property type="entry name" value="WH-like_DNA-bd_sf"/>
</dbReference>
<evidence type="ECO:0000256" key="2">
    <source>
        <dbReference type="ARBA" id="ARBA00005384"/>
    </source>
</evidence>
<dbReference type="SUPFAM" id="SSF53383">
    <property type="entry name" value="PLP-dependent transferases"/>
    <property type="match status" value="1"/>
</dbReference>
<protein>
    <submittedName>
        <fullName evidence="9">Aminotransferase class I/II-fold pyridoxal phosphate-dependent enzyme</fullName>
    </submittedName>
</protein>
<dbReference type="EMBL" id="WUBI01000001">
    <property type="protein sequence ID" value="MWV42431.1"/>
    <property type="molecule type" value="Genomic_DNA"/>
</dbReference>
<keyword evidence="10" id="KW-1185">Reference proteome</keyword>
<comment type="cofactor">
    <cofactor evidence="1">
        <name>pyridoxal 5'-phosphate</name>
        <dbReference type="ChEBI" id="CHEBI:597326"/>
    </cofactor>
</comment>
<name>A0A7X3IFA1_9BACL</name>
<dbReference type="PANTHER" id="PTHR46577">
    <property type="entry name" value="HTH-TYPE TRANSCRIPTIONAL REGULATORY PROTEIN GABR"/>
    <property type="match status" value="1"/>
</dbReference>
<keyword evidence="9" id="KW-0808">Transferase</keyword>
<evidence type="ECO:0000256" key="3">
    <source>
        <dbReference type="ARBA" id="ARBA00022576"/>
    </source>
</evidence>
<dbReference type="GO" id="GO:0030170">
    <property type="term" value="F:pyridoxal phosphate binding"/>
    <property type="evidence" value="ECO:0007669"/>
    <property type="project" value="InterPro"/>
</dbReference>
<reference evidence="9 10" key="1">
    <citation type="submission" date="2019-12" db="EMBL/GenBank/DDBJ databases">
        <title>Paenibacillus sp. nov., an endophytic bacterium isolated from the stem of Dendrobium.</title>
        <authorList>
            <person name="Zhao R."/>
        </authorList>
    </citation>
    <scope>NUCLEOTIDE SEQUENCE [LARGE SCALE GENOMIC DNA]</scope>
    <source>
        <strain evidence="9 10">HJL G12</strain>
    </source>
</reference>
<proteinExistence type="inferred from homology"/>
<dbReference type="PRINTS" id="PR00035">
    <property type="entry name" value="HTHGNTR"/>
</dbReference>
<dbReference type="GO" id="GO:0008483">
    <property type="term" value="F:transaminase activity"/>
    <property type="evidence" value="ECO:0007669"/>
    <property type="project" value="UniProtKB-KW"/>
</dbReference>
<dbReference type="RefSeq" id="WP_160496032.1">
    <property type="nucleotide sequence ID" value="NZ_WUBI01000001.1"/>
</dbReference>
<dbReference type="Pfam" id="PF00155">
    <property type="entry name" value="Aminotran_1_2"/>
    <property type="match status" value="1"/>
</dbReference>
<dbReference type="SMART" id="SM00345">
    <property type="entry name" value="HTH_GNTR"/>
    <property type="match status" value="1"/>
</dbReference>
<keyword evidence="3 9" id="KW-0032">Aminotransferase</keyword>
<dbReference type="InterPro" id="IPR004839">
    <property type="entry name" value="Aminotransferase_I/II_large"/>
</dbReference>
<gene>
    <name evidence="9" type="ORF">GRF59_02195</name>
</gene>